<keyword evidence="2" id="KW-0732">Signal</keyword>
<feature type="compositionally biased region" description="Basic and acidic residues" evidence="1">
    <location>
        <begin position="254"/>
        <end position="264"/>
    </location>
</feature>
<dbReference type="OrthoDB" id="2336871at2759"/>
<sequence length="283" mass="30174">MIKTVLAILVAIISLTPNPAWAEDNQSQQLCLDSSVVQDAAKSDGITDSANPDKFAKSLTSKNNFLDFCRGAKLTNGAQVQEGSCNPTPMGFIPSVSNMPSVRIIEPSPDKVIPAKTDFDIVISPRKISFGFFTSPSNTYYVAPQQLDSKGVIKGHTHVVIQEVNGKRAFKTEQVTFFKGISDKIVNGKVSTTVTGGLPAGLYRIATITSAMNHQPVALPIAKRGSVDDAIYVRVGSAGGSGSSTSTTTNSIKSLDDASNQEHKSGKKKKKSKKACRAKKRKA</sequence>
<comment type="caution">
    <text evidence="3">The sequence shown here is derived from an EMBL/GenBank/DDBJ whole genome shotgun (WGS) entry which is preliminary data.</text>
</comment>
<reference evidence="3 4" key="1">
    <citation type="submission" date="2017-11" db="EMBL/GenBank/DDBJ databases">
        <title>De novo assembly and phasing of dikaryotic genomes from two isolates of Puccinia coronata f. sp. avenae, the causal agent of oat crown rust.</title>
        <authorList>
            <person name="Miller M.E."/>
            <person name="Zhang Y."/>
            <person name="Omidvar V."/>
            <person name="Sperschneider J."/>
            <person name="Schwessinger B."/>
            <person name="Raley C."/>
            <person name="Palmer J.M."/>
            <person name="Garnica D."/>
            <person name="Upadhyaya N."/>
            <person name="Rathjen J."/>
            <person name="Taylor J.M."/>
            <person name="Park R.F."/>
            <person name="Dodds P.N."/>
            <person name="Hirsch C.D."/>
            <person name="Kianian S.F."/>
            <person name="Figueroa M."/>
        </authorList>
    </citation>
    <scope>NUCLEOTIDE SEQUENCE [LARGE SCALE GENOMIC DNA]</scope>
    <source>
        <strain evidence="3">12NC29</strain>
    </source>
</reference>
<evidence type="ECO:0000313" key="3">
    <source>
        <dbReference type="EMBL" id="PLW18643.1"/>
    </source>
</evidence>
<name>A0A2N5SZH1_9BASI</name>
<feature type="compositionally biased region" description="Basic residues" evidence="1">
    <location>
        <begin position="265"/>
        <end position="283"/>
    </location>
</feature>
<accession>A0A2N5SZH1</accession>
<dbReference type="STRING" id="200324.A0A2N5SZH1"/>
<dbReference type="InterPro" id="IPR053216">
    <property type="entry name" value="Appressorial_penetr-assoc"/>
</dbReference>
<feature type="signal peptide" evidence="2">
    <location>
        <begin position="1"/>
        <end position="22"/>
    </location>
</feature>
<proteinExistence type="predicted"/>
<gene>
    <name evidence="3" type="ORF">PCANC_13304</name>
</gene>
<feature type="chain" id="PRO_5014834004" evidence="2">
    <location>
        <begin position="23"/>
        <end position="283"/>
    </location>
</feature>
<organism evidence="3 4">
    <name type="scientific">Puccinia coronata f. sp. avenae</name>
    <dbReference type="NCBI Taxonomy" id="200324"/>
    <lineage>
        <taxon>Eukaryota</taxon>
        <taxon>Fungi</taxon>
        <taxon>Dikarya</taxon>
        <taxon>Basidiomycota</taxon>
        <taxon>Pucciniomycotina</taxon>
        <taxon>Pucciniomycetes</taxon>
        <taxon>Pucciniales</taxon>
        <taxon>Pucciniaceae</taxon>
        <taxon>Puccinia</taxon>
    </lineage>
</organism>
<evidence type="ECO:0000256" key="1">
    <source>
        <dbReference type="SAM" id="MobiDB-lite"/>
    </source>
</evidence>
<feature type="region of interest" description="Disordered" evidence="1">
    <location>
        <begin position="238"/>
        <end position="283"/>
    </location>
</feature>
<dbReference type="AlphaFoldDB" id="A0A2N5SZH1"/>
<protein>
    <submittedName>
        <fullName evidence="3">Uncharacterized protein</fullName>
    </submittedName>
</protein>
<evidence type="ECO:0000313" key="4">
    <source>
        <dbReference type="Proteomes" id="UP000235388"/>
    </source>
</evidence>
<keyword evidence="4" id="KW-1185">Reference proteome</keyword>
<dbReference type="PANTHER" id="PTHR34587:SF2">
    <property type="entry name" value="G-PROTEIN COUPLED RECEPTORS FAMILY 1 PROFILE DOMAIN-CONTAINING PROTEIN"/>
    <property type="match status" value="1"/>
</dbReference>
<dbReference type="PANTHER" id="PTHR34587">
    <property type="entry name" value="VWFA DOMAIN-CONTAINING PROTEIN"/>
    <property type="match status" value="1"/>
</dbReference>
<dbReference type="Proteomes" id="UP000235388">
    <property type="component" value="Unassembled WGS sequence"/>
</dbReference>
<dbReference type="EMBL" id="PGCJ01000827">
    <property type="protein sequence ID" value="PLW18643.1"/>
    <property type="molecule type" value="Genomic_DNA"/>
</dbReference>
<evidence type="ECO:0000256" key="2">
    <source>
        <dbReference type="SAM" id="SignalP"/>
    </source>
</evidence>